<keyword evidence="2" id="KW-0813">Transport</keyword>
<dbReference type="GO" id="GO:0005886">
    <property type="term" value="C:plasma membrane"/>
    <property type="evidence" value="ECO:0007669"/>
    <property type="project" value="UniProtKB-SubCell"/>
</dbReference>
<keyword evidence="3" id="KW-1003">Cell membrane</keyword>
<feature type="transmembrane region" description="Helical" evidence="7">
    <location>
        <begin position="37"/>
        <end position="56"/>
    </location>
</feature>
<feature type="transmembrane region" description="Helical" evidence="7">
    <location>
        <begin position="222"/>
        <end position="241"/>
    </location>
</feature>
<feature type="transmembrane region" description="Helical" evidence="7">
    <location>
        <begin position="199"/>
        <end position="216"/>
    </location>
</feature>
<dbReference type="PANTHER" id="PTHR36122:SF2">
    <property type="entry name" value="NICOTINAMIDE RIBOSIDE TRANSPORTER PNUC"/>
    <property type="match status" value="1"/>
</dbReference>
<evidence type="ECO:0000313" key="8">
    <source>
        <dbReference type="EMBL" id="ASZ76735.1"/>
    </source>
</evidence>
<dbReference type="Pfam" id="PF04973">
    <property type="entry name" value="NMN_transporter"/>
    <property type="match status" value="1"/>
</dbReference>
<evidence type="ECO:0000256" key="6">
    <source>
        <dbReference type="ARBA" id="ARBA00023136"/>
    </source>
</evidence>
<sequence length="256" mass="28727">MDKLKKFWKDNKENIEKLFTYEYYKDGLTGWNKSARVLWFVGMAVQVFTGIVLPMLQGQGLTMTGFTATIAGIIGFTCTVAITMGKSINGILGFISAILLIGVATVTGNYSDIIMQTAYIVLLDIPIIFSKQWNEGLKPRKMQPVHMLKTLGLIVVFWVALYFLDTVVLHSPQAFLDATSAMIGLVGAVLCVKGFRAQYYFWTFQGLMSVALWIQTALHGHAVYVLMLTYMLYLANDVLAFTNSKWFKNGKIKEIK</sequence>
<comment type="subcellular location">
    <subcellularLocation>
        <location evidence="1">Cell membrane</location>
        <topology evidence="1">Multi-pass membrane protein</topology>
    </subcellularLocation>
</comment>
<protein>
    <submittedName>
        <fullName evidence="8">Ribosylnicotinamide transporter</fullName>
    </submittedName>
</protein>
<evidence type="ECO:0000256" key="3">
    <source>
        <dbReference type="ARBA" id="ARBA00022475"/>
    </source>
</evidence>
<evidence type="ECO:0000256" key="5">
    <source>
        <dbReference type="ARBA" id="ARBA00022989"/>
    </source>
</evidence>
<organism evidence="8 9">
    <name type="scientific">Enterococcus phage EF1</name>
    <dbReference type="NCBI Taxonomy" id="2025813"/>
    <lineage>
        <taxon>Viruses</taxon>
        <taxon>Duplodnaviria</taxon>
        <taxon>Heunggongvirae</taxon>
        <taxon>Uroviricota</taxon>
        <taxon>Caudoviricetes</taxon>
    </lineage>
</organism>
<name>A0A249XXN1_9CAUD</name>
<feature type="transmembrane region" description="Helical" evidence="7">
    <location>
        <begin position="174"/>
        <end position="192"/>
    </location>
</feature>
<feature type="transmembrane region" description="Helical" evidence="7">
    <location>
        <begin position="90"/>
        <end position="107"/>
    </location>
</feature>
<dbReference type="Proteomes" id="UP000260005">
    <property type="component" value="Segment"/>
</dbReference>
<feature type="transmembrane region" description="Helical" evidence="7">
    <location>
        <begin position="113"/>
        <end position="129"/>
    </location>
</feature>
<evidence type="ECO:0000256" key="1">
    <source>
        <dbReference type="ARBA" id="ARBA00004651"/>
    </source>
</evidence>
<evidence type="ECO:0000256" key="2">
    <source>
        <dbReference type="ARBA" id="ARBA00022448"/>
    </source>
</evidence>
<keyword evidence="5 7" id="KW-1133">Transmembrane helix</keyword>
<dbReference type="InterPro" id="IPR006419">
    <property type="entry name" value="NMN_transpt_PnuC"/>
</dbReference>
<dbReference type="PANTHER" id="PTHR36122">
    <property type="entry name" value="NICOTINAMIDE RIBOSIDE TRANSPORTER PNUC"/>
    <property type="match status" value="1"/>
</dbReference>
<proteinExistence type="predicted"/>
<feature type="transmembrane region" description="Helical" evidence="7">
    <location>
        <begin position="150"/>
        <end position="168"/>
    </location>
</feature>
<dbReference type="GO" id="GO:0034257">
    <property type="term" value="F:nicotinamide riboside transmembrane transporter activity"/>
    <property type="evidence" value="ECO:0007669"/>
    <property type="project" value="InterPro"/>
</dbReference>
<dbReference type="NCBIfam" id="TIGR01528">
    <property type="entry name" value="NMN_trans_PnuC"/>
    <property type="match status" value="1"/>
</dbReference>
<reference evidence="8 9" key="1">
    <citation type="submission" date="2017-04" db="EMBL/GenBank/DDBJ databases">
        <title>Complete Genome Sequence of Lytic Bacteriophage EF1 Infecting Enterococcus faecalis Isolates.</title>
        <authorList>
            <person name="Kim D."/>
            <person name="Kim Y.J."/>
            <person name="Han B.K."/>
            <person name="Kim H."/>
        </authorList>
    </citation>
    <scope>NUCLEOTIDE SEQUENCE [LARGE SCALE GENOMIC DNA]</scope>
</reference>
<keyword evidence="9" id="KW-1185">Reference proteome</keyword>
<dbReference type="EMBL" id="MF001358">
    <property type="protein sequence ID" value="ASZ76735.1"/>
    <property type="molecule type" value="Genomic_DNA"/>
</dbReference>
<evidence type="ECO:0000256" key="4">
    <source>
        <dbReference type="ARBA" id="ARBA00022692"/>
    </source>
</evidence>
<keyword evidence="4 7" id="KW-0812">Transmembrane</keyword>
<evidence type="ECO:0000256" key="7">
    <source>
        <dbReference type="SAM" id="Phobius"/>
    </source>
</evidence>
<keyword evidence="6 7" id="KW-0472">Membrane</keyword>
<evidence type="ECO:0000313" key="9">
    <source>
        <dbReference type="Proteomes" id="UP000260005"/>
    </source>
</evidence>
<accession>A0A249XXN1</accession>
<feature type="transmembrane region" description="Helical" evidence="7">
    <location>
        <begin position="62"/>
        <end position="83"/>
    </location>
</feature>